<comment type="caution">
    <text evidence="1">The sequence shown here is derived from an EMBL/GenBank/DDBJ whole genome shotgun (WGS) entry which is preliminary data.</text>
</comment>
<proteinExistence type="predicted"/>
<evidence type="ECO:0000313" key="2">
    <source>
        <dbReference type="Proteomes" id="UP000198211"/>
    </source>
</evidence>
<dbReference type="Proteomes" id="UP000198211">
    <property type="component" value="Unassembled WGS sequence"/>
</dbReference>
<dbReference type="EMBL" id="NBNE01004161">
    <property type="protein sequence ID" value="OWZ05993.1"/>
    <property type="molecule type" value="Genomic_DNA"/>
</dbReference>
<sequence>LVPYLLGLSGMNTRTGLYLLRLGIIPSSNEITFR</sequence>
<name>A0A225VKP0_9STRA</name>
<organism evidence="1 2">
    <name type="scientific">Phytophthora megakarya</name>
    <dbReference type="NCBI Taxonomy" id="4795"/>
    <lineage>
        <taxon>Eukaryota</taxon>
        <taxon>Sar</taxon>
        <taxon>Stramenopiles</taxon>
        <taxon>Oomycota</taxon>
        <taxon>Peronosporomycetes</taxon>
        <taxon>Peronosporales</taxon>
        <taxon>Peronosporaceae</taxon>
        <taxon>Phytophthora</taxon>
    </lineage>
</organism>
<dbReference type="OrthoDB" id="10385538at2759"/>
<feature type="non-terminal residue" evidence="1">
    <location>
        <position position="1"/>
    </location>
</feature>
<gene>
    <name evidence="1" type="ORF">PHMEG_00021816</name>
</gene>
<evidence type="ECO:0000313" key="1">
    <source>
        <dbReference type="EMBL" id="OWZ05993.1"/>
    </source>
</evidence>
<dbReference type="AlphaFoldDB" id="A0A225VKP0"/>
<protein>
    <submittedName>
        <fullName evidence="1">Uncharacterized protein</fullName>
    </submittedName>
</protein>
<reference evidence="2" key="1">
    <citation type="submission" date="2017-03" db="EMBL/GenBank/DDBJ databases">
        <title>Phytopthora megakarya and P. palmivora, two closely related causual agents of cacao black pod achieved similar genome size and gene model numbers by different mechanisms.</title>
        <authorList>
            <person name="Ali S."/>
            <person name="Shao J."/>
            <person name="Larry D.J."/>
            <person name="Kronmiller B."/>
            <person name="Shen D."/>
            <person name="Strem M.D."/>
            <person name="Melnick R.L."/>
            <person name="Guiltinan M.J."/>
            <person name="Tyler B.M."/>
            <person name="Meinhardt L.W."/>
            <person name="Bailey B.A."/>
        </authorList>
    </citation>
    <scope>NUCLEOTIDE SEQUENCE [LARGE SCALE GENOMIC DNA]</scope>
    <source>
        <strain evidence="2">zdho120</strain>
    </source>
</reference>
<accession>A0A225VKP0</accession>
<keyword evidence="2" id="KW-1185">Reference proteome</keyword>